<gene>
    <name evidence="7" type="ORF">DI533_17190</name>
</gene>
<dbReference type="Gene3D" id="2.70.98.40">
    <property type="entry name" value="Glycoside hydrolase, family 65, N-terminal domain"/>
    <property type="match status" value="2"/>
</dbReference>
<evidence type="ECO:0000256" key="2">
    <source>
        <dbReference type="ARBA" id="ARBA00022679"/>
    </source>
</evidence>
<dbReference type="PANTHER" id="PTHR37469:SF2">
    <property type="entry name" value="CELLOBIONIC ACID PHOSPHORYLASE"/>
    <property type="match status" value="1"/>
</dbReference>
<dbReference type="Pfam" id="PF17167">
    <property type="entry name" value="Glyco_hydro_94"/>
    <property type="match status" value="1"/>
</dbReference>
<protein>
    <submittedName>
        <fullName evidence="7">Carbohydrate-binding protein</fullName>
    </submittedName>
</protein>
<dbReference type="Proteomes" id="UP000248975">
    <property type="component" value="Unassembled WGS sequence"/>
</dbReference>
<dbReference type="Gene3D" id="2.60.420.10">
    <property type="entry name" value="Maltose phosphorylase, domain 3"/>
    <property type="match status" value="1"/>
</dbReference>
<feature type="domain" description="Glycosyl hydrolase 94 supersandwich" evidence="4">
    <location>
        <begin position="1534"/>
        <end position="1788"/>
    </location>
</feature>
<dbReference type="Gene3D" id="1.50.10.140">
    <property type="match status" value="1"/>
</dbReference>
<dbReference type="Pfam" id="PF06165">
    <property type="entry name" value="GH94_b-supersand"/>
    <property type="match status" value="2"/>
</dbReference>
<feature type="transmembrane region" description="Helical" evidence="3">
    <location>
        <begin position="384"/>
        <end position="406"/>
    </location>
</feature>
<keyword evidence="3" id="KW-1133">Transmembrane helix</keyword>
<sequence length="2767" mass="306992">MSHSAHPPVIRRSGVEHPQFSVVAASIMQGALAGLSSFLPEDPDFNLSAREADQRRLYLIALQAARDGKQITPAAEWLIDNHHVVTEAYRHLRRDLNPQFLRQLPSVVLGGRTMPRSLALAWEYVALSDSNLNGQTLAEYVEAAQAIRPLTIGELWSLPSFLRFVLLENMLRLSQRTAEARDDRDRANADADALMNTSPDAAQVMDRLISAGSLGNVPYAAQLIYRVHNGAIQTGDLSARLAAALEAAGTTTTAVLDNERARQTSGTVTAGNIIRALQWLDDYRWHDWFEETSRVEAVLRRDPEHALLVQETRNLVRTRLEALARRSGLDEISVTEKLVDWAEVKGQITSSVLLGPLSAEFEAEIGYRPPAGEALRRLLRRGGVFSLLVPILVIAILVMGLGHAVLPGTMAHWLKAVLLLLFFPAAYEMARGIVSWAATRLLPTSRLPAYSFKSGIPEHCQTLVVIPCLLTSEDVINDLAAQLEAHWLSNPDPALHFALLSDWTDADQESLPRDAELLNYARAAISRLAEKYAHTGACRFHLLHRARLWNPSEGVWMGWERKRGKLAELNALLRSRSETSFTERAPDLPRNIRYVVTLDSDTRMPRDTVRKLAGMMAHPVNHPVYDPARRRIVQGHGLIQPRVTPSLTVGRQASVFQRLFSRNRGLDHYVFAVSDLYQDLFDQGTYTGKGIYDVDAFLAAAETGITENSVLSHDLIEGAWLRTALASDIQFIEDFPLRFDVDLSRQHRWTRGDWQLLPYLVDQANSLDALARYRIADNMRRSLLPVCLLAAGLIGLLAMPMHAAIIWLMLLGGPIVIAQLMDWVTGLVPRQARISFWRHLEVTGNELLAELQTFGFRLMLLPQMAWSLGDATLRALYRTFISRRSMLEWTTADAAARKPQDLASVVRSMLGGLLLAAVITGLVAAFAPHNLPIAGILLLIWLAAPVVAWSTSLPLRSEEQLPLSAEEQQEWRTEARITWRYFEAHVNEGSNHLPPDNFQEDPAPKIATRTSPSNIGLYLLATVSAREFNWISLADALGRIELTLETLGRMERFRGHLYNWYATDTLAPLMPRYVSTVDSGNLAGHLVALAAALRDWARAPALNLLSDLHGVADVLAVLRRLHPDIRPERRHLHALHDRIGEQLEGQVRSVQAALSEPHLAAAHAQNHVRAARDLQDLLAVLSAEAPGANTDECAWWAARLVDACDNADVGPTPPPAELAALTLRMSHLAETARRFAFEMDFAFLYNREKRLLSIGYRVLEEELDNSFYDLLASEARLASLFAIGKGDVPTEHWGRLGRQMLTRGFDNALISWSGCMFEYLMAPLVMDERQGSVLHQSCLVAVDVQIHAGRARGLPWGVSESAYTARDAEMNYQYYAFGEPELALRRWHRDERVVAPYATFLAATLRPRAALRNLRKLARLGARGQFGFYDALDFTPSRLPEGTTVEIVHNFMAHHQGMCILAVANCLMQGIHRSRFHSDPVIESVSTLLQERLPREVATLSRQAPPVERMPEDAVEGGAVIELDDPARAPHVPAILSNGRQSLMIDASGAGRMRLGNAHITRWRPDPASDQYGEFLFLRDAETGHWWGATPAPAFDPAVSYRAELHDFKAEFRALSEGISCTTEIMQADELDARICRVTLHNTTELAREIEVISYAELALDDYAADLAHTAFSRMFVATSIDDGGARVRARRNPRKAGDPALHLVHLADGAGEVAGALTNRRLFIGPAGDIARSQALEDPSRFIETAQAEDFTLDPAISLRRRFRLRPGKEAKVTFWTVAAASAEELATAEAALALPDQLERQQRMAWTRSQMQLHQAGIEPHEAALFRRYAGMMLWPAPAMRPRFEDGLPGPQSLLWSMSISGDRPIFLLRVDDPADLRIVRQVVRMQEYFRMRGLETDLVILNEQRGTYASDLQGAINALCGSMHLLHARPSVFAVNASQVAPDSLLALLSAARVVVHAQNGTLAEQFDRLSALALNPGQSGPPLTPVLSARSTSPPEPNLRFWNGRGGFDDDGNYVIRLRHGERTPHPWINVIARSDFGFHISAEGAAYTWSVNSRDHQLSPWSNEPLSNPLGEGILLRDIANGAIHTPYAALGSQPDALYEATHGAGWSRFRTWSGNLRIEALHTLSPEGPERIIGLTVTNDGTEVSNLDLSQFLYPVLGGSREKTAQHLELDFLRDQGLIRCRNPYSIDYAGQILTLSTDAQVTGVCLSRLRWLGRNRTPDRPRWFDNAAGGRLELATDGDPLMMLETWLSLQPGESHEVTFRIGTAESSPPIPAAQAVAAQSADWQALFDHLQVETPDPAFDLMVNRWLPYQALACRIRARTAFFQASGAYGFRDQLQDTLAMLVYDPSLARAQLLNAAGRQFPEGDVQHWWLPGTGAGVRTTIADDVVWLGHSLARYVSFTGDAAIMDEQLPFLMGRALEPGEHDAFFVPETSAESASLYEHAARALDLAVARTGSNGLPLFLGGDWNDGMNRVGEEGRGESVWLGWFLAQTLQMMAPLARQRGETARADRWVAHHARLKKALDRQAWDGGWYLRGIYDDGTPLGSASSDECRIDSIAQSWSVISGIGALQKIQTALDAALSNLEDPDGQLIRLFTPAFRDTAKDPGYIRSYPPGVRENGGQYTHAAIWLVQAMAIAGRADDAWRLFSMINPINHTGTPEEVDRYRGEPYVVAADVYGEGARLGRAGWTWYTGSAGWLHRVAVEHILGLQIRDGHRVEIKPCMPSHWSGFTIQLNLQGKGRRFEIKRASDGKVIIKETSA</sequence>
<dbReference type="InterPro" id="IPR033432">
    <property type="entry name" value="GH94_catalytic"/>
</dbReference>
<dbReference type="InterPro" id="IPR011013">
    <property type="entry name" value="Gal_mutarotase_sf_dom"/>
</dbReference>
<feature type="transmembrane region" description="Helical" evidence="3">
    <location>
        <begin position="782"/>
        <end position="799"/>
    </location>
</feature>
<keyword evidence="1" id="KW-0328">Glycosyltransferase</keyword>
<dbReference type="InterPro" id="IPR012341">
    <property type="entry name" value="6hp_glycosidase-like_sf"/>
</dbReference>
<reference evidence="7 8" key="1">
    <citation type="submission" date="2017-08" db="EMBL/GenBank/DDBJ databases">
        <title>Infants hospitalized years apart are colonized by the same room-sourced microbial strains.</title>
        <authorList>
            <person name="Brooks B."/>
            <person name="Olm M.R."/>
            <person name="Firek B.A."/>
            <person name="Baker R."/>
            <person name="Thomas B.C."/>
            <person name="Morowitz M.J."/>
            <person name="Banfield J.F."/>
        </authorList>
    </citation>
    <scope>NUCLEOTIDE SEQUENCE [LARGE SCALE GENOMIC DNA]</scope>
    <source>
        <strain evidence="7">S2_003_000_R2_11</strain>
    </source>
</reference>
<evidence type="ECO:0000259" key="4">
    <source>
        <dbReference type="Pfam" id="PF06165"/>
    </source>
</evidence>
<dbReference type="InterPro" id="IPR037018">
    <property type="entry name" value="GH65_N"/>
</dbReference>
<evidence type="ECO:0000313" key="8">
    <source>
        <dbReference type="Proteomes" id="UP000248975"/>
    </source>
</evidence>
<comment type="caution">
    <text evidence="7">The sequence shown here is derived from an EMBL/GenBank/DDBJ whole genome shotgun (WGS) entry which is preliminary data.</text>
</comment>
<dbReference type="EMBL" id="QFQS01000004">
    <property type="protein sequence ID" value="PZQ96171.1"/>
    <property type="molecule type" value="Genomic_DNA"/>
</dbReference>
<keyword evidence="3" id="KW-0472">Membrane</keyword>
<dbReference type="Pfam" id="PF10091">
    <property type="entry name" value="Glycoamylase"/>
    <property type="match status" value="1"/>
</dbReference>
<dbReference type="InterPro" id="IPR008928">
    <property type="entry name" value="6-hairpin_glycosidase_sf"/>
</dbReference>
<evidence type="ECO:0000256" key="1">
    <source>
        <dbReference type="ARBA" id="ARBA00022676"/>
    </source>
</evidence>
<name>A0A2W5RZR2_CERSP</name>
<feature type="domain" description="Glycoamylase-like" evidence="5">
    <location>
        <begin position="1267"/>
        <end position="1476"/>
    </location>
</feature>
<feature type="transmembrane region" description="Helical" evidence="3">
    <location>
        <begin position="805"/>
        <end position="828"/>
    </location>
</feature>
<accession>A0A2W5RZR2</accession>
<dbReference type="GO" id="GO:0016757">
    <property type="term" value="F:glycosyltransferase activity"/>
    <property type="evidence" value="ECO:0007669"/>
    <property type="project" value="UniProtKB-KW"/>
</dbReference>
<dbReference type="SUPFAM" id="SSF74650">
    <property type="entry name" value="Galactose mutarotase-like"/>
    <property type="match status" value="2"/>
</dbReference>
<evidence type="ECO:0000256" key="3">
    <source>
        <dbReference type="SAM" id="Phobius"/>
    </source>
</evidence>
<dbReference type="GO" id="GO:0005975">
    <property type="term" value="P:carbohydrate metabolic process"/>
    <property type="evidence" value="ECO:0007669"/>
    <property type="project" value="InterPro"/>
</dbReference>
<organism evidence="7 8">
    <name type="scientific">Cereibacter sphaeroides</name>
    <name type="common">Rhodobacter sphaeroides</name>
    <dbReference type="NCBI Taxonomy" id="1063"/>
    <lineage>
        <taxon>Bacteria</taxon>
        <taxon>Pseudomonadati</taxon>
        <taxon>Pseudomonadota</taxon>
        <taxon>Alphaproteobacteria</taxon>
        <taxon>Rhodobacterales</taxon>
        <taxon>Paracoccaceae</taxon>
        <taxon>Cereibacter</taxon>
    </lineage>
</organism>
<proteinExistence type="predicted"/>
<dbReference type="InterPro" id="IPR010383">
    <property type="entry name" value="Glyco_hydrolase_94_b-supersand"/>
</dbReference>
<keyword evidence="2" id="KW-0808">Transferase</keyword>
<feature type="transmembrane region" description="Helical" evidence="3">
    <location>
        <begin position="905"/>
        <end position="927"/>
    </location>
</feature>
<dbReference type="PANTHER" id="PTHR37469">
    <property type="entry name" value="CELLOBIONIC ACID PHOSPHORYLASE-RELATED"/>
    <property type="match status" value="1"/>
</dbReference>
<feature type="domain" description="Glycosyl hydrolase 94 catalytic" evidence="6">
    <location>
        <begin position="2291"/>
        <end position="2715"/>
    </location>
</feature>
<keyword evidence="3" id="KW-0812">Transmembrane</keyword>
<dbReference type="InterPro" id="IPR019282">
    <property type="entry name" value="Glycoamylase-like_cons_dom"/>
</dbReference>
<dbReference type="SMART" id="SM01068">
    <property type="entry name" value="CBM_X"/>
    <property type="match status" value="2"/>
</dbReference>
<dbReference type="InterPro" id="IPR052047">
    <property type="entry name" value="GH94_Enzymes"/>
</dbReference>
<feature type="domain" description="Glycosyl hydrolase 94 supersandwich" evidence="4">
    <location>
        <begin position="2017"/>
        <end position="2275"/>
    </location>
</feature>
<evidence type="ECO:0000259" key="5">
    <source>
        <dbReference type="Pfam" id="PF10091"/>
    </source>
</evidence>
<evidence type="ECO:0000259" key="6">
    <source>
        <dbReference type="Pfam" id="PF17167"/>
    </source>
</evidence>
<dbReference type="GO" id="GO:0030246">
    <property type="term" value="F:carbohydrate binding"/>
    <property type="evidence" value="ECO:0007669"/>
    <property type="project" value="InterPro"/>
</dbReference>
<feature type="transmembrane region" description="Helical" evidence="3">
    <location>
        <begin position="412"/>
        <end position="430"/>
    </location>
</feature>
<dbReference type="Gene3D" id="1.50.10.10">
    <property type="match status" value="1"/>
</dbReference>
<evidence type="ECO:0000313" key="7">
    <source>
        <dbReference type="EMBL" id="PZQ96171.1"/>
    </source>
</evidence>
<dbReference type="SUPFAM" id="SSF48208">
    <property type="entry name" value="Six-hairpin glycosidases"/>
    <property type="match status" value="1"/>
</dbReference>